<accession>A0A8X8XL43</accession>
<dbReference type="Proteomes" id="UP000298416">
    <property type="component" value="Unassembled WGS sequence"/>
</dbReference>
<dbReference type="InterPro" id="IPR005123">
    <property type="entry name" value="Oxoglu/Fe-dep_dioxygenase_dom"/>
</dbReference>
<evidence type="ECO:0000256" key="1">
    <source>
        <dbReference type="ARBA" id="ARBA00022723"/>
    </source>
</evidence>
<evidence type="ECO:0000256" key="3">
    <source>
        <dbReference type="SAM" id="MobiDB-lite"/>
    </source>
</evidence>
<dbReference type="InterPro" id="IPR050295">
    <property type="entry name" value="Plant_2OG-oxidoreductases"/>
</dbReference>
<proteinExistence type="predicted"/>
<dbReference type="EMBL" id="PNBA02000008">
    <property type="protein sequence ID" value="KAG6415703.1"/>
    <property type="molecule type" value="Genomic_DNA"/>
</dbReference>
<dbReference type="PANTHER" id="PTHR47991">
    <property type="entry name" value="OXOGLUTARATE/IRON-DEPENDENT DIOXYGENASE"/>
    <property type="match status" value="1"/>
</dbReference>
<evidence type="ECO:0000313" key="6">
    <source>
        <dbReference type="Proteomes" id="UP000298416"/>
    </source>
</evidence>
<dbReference type="InterPro" id="IPR027443">
    <property type="entry name" value="IPNS-like_sf"/>
</dbReference>
<reference evidence="5" key="1">
    <citation type="submission" date="2018-01" db="EMBL/GenBank/DDBJ databases">
        <authorList>
            <person name="Mao J.F."/>
        </authorList>
    </citation>
    <scope>NUCLEOTIDE SEQUENCE</scope>
    <source>
        <strain evidence="5">Huo1</strain>
        <tissue evidence="5">Leaf</tissue>
    </source>
</reference>
<reference evidence="5" key="2">
    <citation type="submission" date="2020-08" db="EMBL/GenBank/DDBJ databases">
        <title>Plant Genome Project.</title>
        <authorList>
            <person name="Zhang R.-G."/>
        </authorList>
    </citation>
    <scope>NUCLEOTIDE SEQUENCE</scope>
    <source>
        <strain evidence="5">Huo1</strain>
        <tissue evidence="5">Leaf</tissue>
    </source>
</reference>
<evidence type="ECO:0000313" key="5">
    <source>
        <dbReference type="EMBL" id="KAG6415703.1"/>
    </source>
</evidence>
<dbReference type="Pfam" id="PF03171">
    <property type="entry name" value="2OG-FeII_Oxy"/>
    <property type="match status" value="1"/>
</dbReference>
<dbReference type="PROSITE" id="PS51471">
    <property type="entry name" value="FE2OG_OXY"/>
    <property type="match status" value="1"/>
</dbReference>
<sequence>MFEGASSPRPHYPACPEPQLAIGTTKHSDPGFLTILLQSQLVSALQVFYKDSWLDIQPVQGALVINIGDLLQLVSNGKYRSNEHRVIANPIGPRISVACFFSRPFGNTSRSYGPIQELITQENPAIYKVIVIEDYLMKFLNSGLDSYRALDYYRVTKMVIEMDKASELKLNYIWSVLSFTSKFMYEIIKTLCVNSLT</sequence>
<dbReference type="GO" id="GO:0046872">
    <property type="term" value="F:metal ion binding"/>
    <property type="evidence" value="ECO:0007669"/>
    <property type="project" value="UniProtKB-KW"/>
</dbReference>
<evidence type="ECO:0000256" key="2">
    <source>
        <dbReference type="ARBA" id="ARBA00023004"/>
    </source>
</evidence>
<keyword evidence="6" id="KW-1185">Reference proteome</keyword>
<dbReference type="InterPro" id="IPR044861">
    <property type="entry name" value="IPNS-like_FE2OG_OXY"/>
</dbReference>
<dbReference type="Gene3D" id="2.60.120.330">
    <property type="entry name" value="B-lactam Antibiotic, Isopenicillin N Synthase, Chain"/>
    <property type="match status" value="1"/>
</dbReference>
<feature type="region of interest" description="Disordered" evidence="3">
    <location>
        <begin position="1"/>
        <end position="20"/>
    </location>
</feature>
<name>A0A8X8XL43_SALSN</name>
<gene>
    <name evidence="5" type="ORF">SASPL_123117</name>
</gene>
<evidence type="ECO:0000259" key="4">
    <source>
        <dbReference type="PROSITE" id="PS51471"/>
    </source>
</evidence>
<dbReference type="SUPFAM" id="SSF51197">
    <property type="entry name" value="Clavaminate synthase-like"/>
    <property type="match status" value="1"/>
</dbReference>
<dbReference type="AlphaFoldDB" id="A0A8X8XL43"/>
<organism evidence="5">
    <name type="scientific">Salvia splendens</name>
    <name type="common">Scarlet sage</name>
    <dbReference type="NCBI Taxonomy" id="180675"/>
    <lineage>
        <taxon>Eukaryota</taxon>
        <taxon>Viridiplantae</taxon>
        <taxon>Streptophyta</taxon>
        <taxon>Embryophyta</taxon>
        <taxon>Tracheophyta</taxon>
        <taxon>Spermatophyta</taxon>
        <taxon>Magnoliopsida</taxon>
        <taxon>eudicotyledons</taxon>
        <taxon>Gunneridae</taxon>
        <taxon>Pentapetalae</taxon>
        <taxon>asterids</taxon>
        <taxon>lamiids</taxon>
        <taxon>Lamiales</taxon>
        <taxon>Lamiaceae</taxon>
        <taxon>Nepetoideae</taxon>
        <taxon>Mentheae</taxon>
        <taxon>Salviinae</taxon>
        <taxon>Salvia</taxon>
        <taxon>Salvia subgen. Calosphace</taxon>
        <taxon>core Calosphace</taxon>
    </lineage>
</organism>
<keyword evidence="2" id="KW-0408">Iron</keyword>
<comment type="caution">
    <text evidence="5">The sequence shown here is derived from an EMBL/GenBank/DDBJ whole genome shotgun (WGS) entry which is preliminary data.</text>
</comment>
<protein>
    <recommendedName>
        <fullName evidence="4">Fe2OG dioxygenase domain-containing protein</fullName>
    </recommendedName>
</protein>
<keyword evidence="1" id="KW-0479">Metal-binding</keyword>
<feature type="domain" description="Fe2OG dioxygenase" evidence="4">
    <location>
        <begin position="1"/>
        <end position="104"/>
    </location>
</feature>